<evidence type="ECO:0000256" key="2">
    <source>
        <dbReference type="ARBA" id="ARBA00022801"/>
    </source>
</evidence>
<feature type="domain" description="AB hydrolase-1" evidence="3">
    <location>
        <begin position="50"/>
        <end position="158"/>
    </location>
</feature>
<dbReference type="RefSeq" id="WP_322445802.1">
    <property type="nucleotide sequence ID" value="NZ_JAXOFX010000003.1"/>
</dbReference>
<dbReference type="InterPro" id="IPR050266">
    <property type="entry name" value="AB_hydrolase_sf"/>
</dbReference>
<name>A0ABU5IWK1_9BACI</name>
<dbReference type="InterPro" id="IPR000073">
    <property type="entry name" value="AB_hydrolase_1"/>
</dbReference>
<dbReference type="InterPro" id="IPR029058">
    <property type="entry name" value="AB_hydrolase_fold"/>
</dbReference>
<organism evidence="4 5">
    <name type="scientific">Robertmurraya mangrovi</name>
    <dbReference type="NCBI Taxonomy" id="3098077"/>
    <lineage>
        <taxon>Bacteria</taxon>
        <taxon>Bacillati</taxon>
        <taxon>Bacillota</taxon>
        <taxon>Bacilli</taxon>
        <taxon>Bacillales</taxon>
        <taxon>Bacillaceae</taxon>
        <taxon>Robertmurraya</taxon>
    </lineage>
</organism>
<dbReference type="Gene3D" id="3.40.50.1820">
    <property type="entry name" value="alpha/beta hydrolase"/>
    <property type="match status" value="1"/>
</dbReference>
<dbReference type="PRINTS" id="PR00793">
    <property type="entry name" value="PROAMNOPTASE"/>
</dbReference>
<dbReference type="PANTHER" id="PTHR43798:SF33">
    <property type="entry name" value="HYDROLASE, PUTATIVE (AFU_ORTHOLOGUE AFUA_2G14860)-RELATED"/>
    <property type="match status" value="1"/>
</dbReference>
<evidence type="ECO:0000256" key="1">
    <source>
        <dbReference type="ARBA" id="ARBA00010088"/>
    </source>
</evidence>
<dbReference type="PANTHER" id="PTHR43798">
    <property type="entry name" value="MONOACYLGLYCEROL LIPASE"/>
    <property type="match status" value="1"/>
</dbReference>
<comment type="caution">
    <text evidence="4">The sequence shown here is derived from an EMBL/GenBank/DDBJ whole genome shotgun (WGS) entry which is preliminary data.</text>
</comment>
<comment type="similarity">
    <text evidence="1">Belongs to the peptidase S33 family.</text>
</comment>
<dbReference type="EMBL" id="JAXOFX010000003">
    <property type="protein sequence ID" value="MDZ5471510.1"/>
    <property type="molecule type" value="Genomic_DNA"/>
</dbReference>
<reference evidence="4 5" key="1">
    <citation type="submission" date="2023-11" db="EMBL/GenBank/DDBJ databases">
        <title>Bacillus jintuensis, isolated from a mudflat on the Beibu Gulf coast.</title>
        <authorList>
            <person name="Li M."/>
        </authorList>
    </citation>
    <scope>NUCLEOTIDE SEQUENCE [LARGE SCALE GENOMIC DNA]</scope>
    <source>
        <strain evidence="4 5">31A1R</strain>
    </source>
</reference>
<dbReference type="Pfam" id="PF00561">
    <property type="entry name" value="Abhydrolase_1"/>
    <property type="match status" value="1"/>
</dbReference>
<dbReference type="SUPFAM" id="SSF53474">
    <property type="entry name" value="alpha/beta-Hydrolases"/>
    <property type="match status" value="1"/>
</dbReference>
<sequence>MFKSLVGGYVPVVKDQHGNVLKDSISQLEKLTLGGVTQWITIRGKNKNLPILLFLHGGPGSPQTGAQRKYNRVLEDEYIVVNWDQRGSGKSFTPEVKKESLTVNQLLSDAYELVTYLLNKFNQEKLFIMGHSVGAALGLLFAGKYPNLIHAYIGINQPVHRQEEEKKSYTFALDVAKRKHDKKAIAQLESIGFPENGLYRKIEDMVVQRTWLTKYKGVAYKKNAALINMNYLLSSHLTWKERLNFMKGFGFSSTNLWNEITSLNLFQLVPELHVPVYFIIGRHDKIVFHELVTDYFEQLRAKEKQLIVFEESGHLACFEEPGKFNQLMNDIKKNHL</sequence>
<evidence type="ECO:0000313" key="5">
    <source>
        <dbReference type="Proteomes" id="UP001290455"/>
    </source>
</evidence>
<proteinExistence type="inferred from homology"/>
<accession>A0ABU5IWK1</accession>
<evidence type="ECO:0000313" key="4">
    <source>
        <dbReference type="EMBL" id="MDZ5471510.1"/>
    </source>
</evidence>
<evidence type="ECO:0000259" key="3">
    <source>
        <dbReference type="Pfam" id="PF00561"/>
    </source>
</evidence>
<keyword evidence="5" id="KW-1185">Reference proteome</keyword>
<gene>
    <name evidence="4" type="ORF">SM124_07090</name>
</gene>
<dbReference type="InterPro" id="IPR002410">
    <property type="entry name" value="Peptidase_S33"/>
</dbReference>
<protein>
    <submittedName>
        <fullName evidence="4">Alpha/beta hydrolase</fullName>
    </submittedName>
</protein>
<dbReference type="GO" id="GO:0016787">
    <property type="term" value="F:hydrolase activity"/>
    <property type="evidence" value="ECO:0007669"/>
    <property type="project" value="UniProtKB-KW"/>
</dbReference>
<keyword evidence="2 4" id="KW-0378">Hydrolase</keyword>
<dbReference type="Proteomes" id="UP001290455">
    <property type="component" value="Unassembled WGS sequence"/>
</dbReference>